<gene>
    <name evidence="1" type="ORF">HDF13_000250</name>
</gene>
<evidence type="ECO:0000313" key="1">
    <source>
        <dbReference type="EMBL" id="MBB5337917.1"/>
    </source>
</evidence>
<keyword evidence="2" id="KW-1185">Reference proteome</keyword>
<protein>
    <submittedName>
        <fullName evidence="1">Uncharacterized protein</fullName>
    </submittedName>
</protein>
<accession>A0ACC5NTP7</accession>
<reference evidence="1" key="1">
    <citation type="submission" date="2020-08" db="EMBL/GenBank/DDBJ databases">
        <title>Genomic Encyclopedia of Type Strains, Phase IV (KMG-V): Genome sequencing to study the core and pangenomes of soil and plant-associated prokaryotes.</title>
        <authorList>
            <person name="Whitman W."/>
        </authorList>
    </citation>
    <scope>NUCLEOTIDE SEQUENCE</scope>
    <source>
        <strain evidence="1">M8UP15</strain>
    </source>
</reference>
<comment type="caution">
    <text evidence="1">The sequence shown here is derived from an EMBL/GenBank/DDBJ whole genome shotgun (WGS) entry which is preliminary data.</text>
</comment>
<dbReference type="Proteomes" id="UP000569005">
    <property type="component" value="Unassembled WGS sequence"/>
</dbReference>
<name>A0ACC5NTP7_9BACT</name>
<sequence length="446" mass="50628">MPSPQTQRQSLSFRAPWHIFWIGLLLRVLYITLAHTYRIRPSEDHLQFGWEMGRIARALVTGFGYADPFTGHSGPTAWVPPLYPLLLAGVFKIFGVYSAKSAWVILTINSIFSAATAPLIFEIAARCFRPNGRARNIALWSAWLWALYPAALQYAVHWVWDMALTALLFSAVITIALRVRNIGEDPPEPNPQTNLRWCLFGLFWGMIALLNSTILLFLPVCGVWMLLGAAKQKATLSPAIGKAIIAALIFVACLAPWMIRNQKVFRAFIPIRGNLGAELHDSVLDSYNGFTVGTRVPVCDVCPEYLEYKNMGEYAYVQREGKLAREHIRTHKLRFFELALKRFYFYWISVPKPPEKGVLNEAFRVLNYSFVSLAALLGLFLALKQRIPGAILFAWAFALLPLTYYFVTVQARFRHPLEPLMTILAVYLFQSATLRSSSRDFDMRPT</sequence>
<proteinExistence type="predicted"/>
<organism evidence="1 2">
    <name type="scientific">Tunturiibacter gelidiferens</name>
    <dbReference type="NCBI Taxonomy" id="3069689"/>
    <lineage>
        <taxon>Bacteria</taxon>
        <taxon>Pseudomonadati</taxon>
        <taxon>Acidobacteriota</taxon>
        <taxon>Terriglobia</taxon>
        <taxon>Terriglobales</taxon>
        <taxon>Acidobacteriaceae</taxon>
        <taxon>Tunturiibacter</taxon>
    </lineage>
</organism>
<evidence type="ECO:0000313" key="2">
    <source>
        <dbReference type="Proteomes" id="UP000569005"/>
    </source>
</evidence>
<dbReference type="EMBL" id="JACHEA010000001">
    <property type="protein sequence ID" value="MBB5337917.1"/>
    <property type="molecule type" value="Genomic_DNA"/>
</dbReference>